<protein>
    <submittedName>
        <fullName evidence="2">Uncharacterized protein</fullName>
    </submittedName>
</protein>
<keyword evidence="1" id="KW-1133">Transmembrane helix</keyword>
<dbReference type="Proteomes" id="UP001595767">
    <property type="component" value="Unassembled WGS sequence"/>
</dbReference>
<comment type="caution">
    <text evidence="2">The sequence shown here is derived from an EMBL/GenBank/DDBJ whole genome shotgun (WGS) entry which is preliminary data.</text>
</comment>
<evidence type="ECO:0000256" key="1">
    <source>
        <dbReference type="SAM" id="Phobius"/>
    </source>
</evidence>
<feature type="transmembrane region" description="Helical" evidence="1">
    <location>
        <begin position="116"/>
        <end position="136"/>
    </location>
</feature>
<evidence type="ECO:0000313" key="2">
    <source>
        <dbReference type="EMBL" id="MFC4128426.1"/>
    </source>
</evidence>
<gene>
    <name evidence="2" type="ORF">ACFOW8_26210</name>
</gene>
<keyword evidence="3" id="KW-1185">Reference proteome</keyword>
<dbReference type="RefSeq" id="WP_378554187.1">
    <property type="nucleotide sequence ID" value="NZ_JBHSBA010000015.1"/>
</dbReference>
<organism evidence="2 3">
    <name type="scientific">Nocardia rhizosphaerae</name>
    <dbReference type="NCBI Taxonomy" id="1691571"/>
    <lineage>
        <taxon>Bacteria</taxon>
        <taxon>Bacillati</taxon>
        <taxon>Actinomycetota</taxon>
        <taxon>Actinomycetes</taxon>
        <taxon>Mycobacteriales</taxon>
        <taxon>Nocardiaceae</taxon>
        <taxon>Nocardia</taxon>
    </lineage>
</organism>
<name>A0ABV8LBZ8_9NOCA</name>
<evidence type="ECO:0000313" key="3">
    <source>
        <dbReference type="Proteomes" id="UP001595767"/>
    </source>
</evidence>
<feature type="transmembrane region" description="Helical" evidence="1">
    <location>
        <begin position="78"/>
        <end position="96"/>
    </location>
</feature>
<reference evidence="3" key="1">
    <citation type="journal article" date="2019" name="Int. J. Syst. Evol. Microbiol.">
        <title>The Global Catalogue of Microorganisms (GCM) 10K type strain sequencing project: providing services to taxonomists for standard genome sequencing and annotation.</title>
        <authorList>
            <consortium name="The Broad Institute Genomics Platform"/>
            <consortium name="The Broad Institute Genome Sequencing Center for Infectious Disease"/>
            <person name="Wu L."/>
            <person name="Ma J."/>
        </authorList>
    </citation>
    <scope>NUCLEOTIDE SEQUENCE [LARGE SCALE GENOMIC DNA]</scope>
    <source>
        <strain evidence="3">CGMCC 4.7204</strain>
    </source>
</reference>
<sequence length="271" mass="29301">MRASRARQDWLGVGLGLTIGIVLVPLTVVGVWALQFRSTLLAEEPEWLIPVAMTALAIPPVSAVCWVRTHGIKNPRVWIALAILTGLAQFFTSVAIQSNIDNNQQRVDQFDQAGLVASFVLPIIGVTAVGIASWLVSMQPDLADTDVDINLTTRIGMVGSHARGTSVWLRLHAIEWRSTARKLGHGPISSPPPTITQLPFSDIIAVWPISVPTSAASVWHSSPDGATRFVAGSGPAVVLRTRSMRDVVIPVRDAACAAEQIQLRMRRSAFR</sequence>
<feature type="transmembrane region" description="Helical" evidence="1">
    <location>
        <begin position="12"/>
        <end position="35"/>
    </location>
</feature>
<feature type="transmembrane region" description="Helical" evidence="1">
    <location>
        <begin position="47"/>
        <end position="66"/>
    </location>
</feature>
<accession>A0ABV8LBZ8</accession>
<keyword evidence="1" id="KW-0812">Transmembrane</keyword>
<proteinExistence type="predicted"/>
<keyword evidence="1" id="KW-0472">Membrane</keyword>
<dbReference type="EMBL" id="JBHSBA010000015">
    <property type="protein sequence ID" value="MFC4128426.1"/>
    <property type="molecule type" value="Genomic_DNA"/>
</dbReference>